<accession>A0A318Z6Y6</accession>
<evidence type="ECO:0000256" key="6">
    <source>
        <dbReference type="ARBA" id="ARBA00022679"/>
    </source>
</evidence>
<comment type="pathway">
    <text evidence="2">Amino-acid biosynthesis; L-proline biosynthesis; L-glutamate 5-semialdehyde from L-ornithine: step 1/1.</text>
</comment>
<organism evidence="11 12">
    <name type="scientific">Aspergillus saccharolyticus JOP 1030-1</name>
    <dbReference type="NCBI Taxonomy" id="1450539"/>
    <lineage>
        <taxon>Eukaryota</taxon>
        <taxon>Fungi</taxon>
        <taxon>Dikarya</taxon>
        <taxon>Ascomycota</taxon>
        <taxon>Pezizomycotina</taxon>
        <taxon>Eurotiomycetes</taxon>
        <taxon>Eurotiomycetidae</taxon>
        <taxon>Eurotiales</taxon>
        <taxon>Aspergillaceae</taxon>
        <taxon>Aspergillus</taxon>
        <taxon>Aspergillus subgen. Circumdati</taxon>
    </lineage>
</organism>
<dbReference type="GO" id="GO:0019544">
    <property type="term" value="P:L-arginine catabolic process to L-glutamate"/>
    <property type="evidence" value="ECO:0007669"/>
    <property type="project" value="TreeGrafter"/>
</dbReference>
<feature type="region of interest" description="Disordered" evidence="10">
    <location>
        <begin position="1"/>
        <end position="21"/>
    </location>
</feature>
<dbReference type="CDD" id="cd00610">
    <property type="entry name" value="OAT_like"/>
    <property type="match status" value="1"/>
</dbReference>
<keyword evidence="5 11" id="KW-0032">Aminotransferase</keyword>
<evidence type="ECO:0000256" key="3">
    <source>
        <dbReference type="ARBA" id="ARBA00008954"/>
    </source>
</evidence>
<evidence type="ECO:0000256" key="10">
    <source>
        <dbReference type="SAM" id="MobiDB-lite"/>
    </source>
</evidence>
<dbReference type="PANTHER" id="PTHR11986">
    <property type="entry name" value="AMINOTRANSFERASE CLASS III"/>
    <property type="match status" value="1"/>
</dbReference>
<dbReference type="FunFam" id="3.40.640.10:FF:000011">
    <property type="entry name" value="Ornithine aminotransferase"/>
    <property type="match status" value="1"/>
</dbReference>
<comment type="similarity">
    <text evidence="3 9">Belongs to the class-III pyridoxal-phosphate-dependent aminotransferase family.</text>
</comment>
<dbReference type="RefSeq" id="XP_025426465.1">
    <property type="nucleotide sequence ID" value="XM_025576091.1"/>
</dbReference>
<keyword evidence="6 11" id="KW-0808">Transferase</keyword>
<dbReference type="GO" id="GO:0005737">
    <property type="term" value="C:cytoplasm"/>
    <property type="evidence" value="ECO:0007669"/>
    <property type="project" value="TreeGrafter"/>
</dbReference>
<dbReference type="Proteomes" id="UP000248349">
    <property type="component" value="Unassembled WGS sequence"/>
</dbReference>
<dbReference type="InterPro" id="IPR015422">
    <property type="entry name" value="PyrdxlP-dep_Trfase_small"/>
</dbReference>
<dbReference type="GeneID" id="37077319"/>
<dbReference type="SUPFAM" id="SSF53383">
    <property type="entry name" value="PLP-dependent transferases"/>
    <property type="match status" value="1"/>
</dbReference>
<evidence type="ECO:0000313" key="11">
    <source>
        <dbReference type="EMBL" id="PYH40483.1"/>
    </source>
</evidence>
<dbReference type="STRING" id="1450539.A0A318Z6Y6"/>
<dbReference type="PANTHER" id="PTHR11986:SF18">
    <property type="entry name" value="ORNITHINE AMINOTRANSFERASE, MITOCHONDRIAL"/>
    <property type="match status" value="1"/>
</dbReference>
<dbReference type="Gene3D" id="3.90.1150.10">
    <property type="entry name" value="Aspartate Aminotransferase, domain 1"/>
    <property type="match status" value="1"/>
</dbReference>
<dbReference type="InterPro" id="IPR015424">
    <property type="entry name" value="PyrdxlP-dep_Trfase"/>
</dbReference>
<keyword evidence="7 9" id="KW-0663">Pyridoxal phosphate</keyword>
<comment type="cofactor">
    <cofactor evidence="1">
        <name>pyridoxal 5'-phosphate</name>
        <dbReference type="ChEBI" id="CHEBI:597326"/>
    </cofactor>
</comment>
<dbReference type="UniPathway" id="UPA00098">
    <property type="reaction ID" value="UER00358"/>
</dbReference>
<protein>
    <recommendedName>
        <fullName evidence="4">ornithine aminotransferase</fullName>
        <ecNumber evidence="4">2.6.1.13</ecNumber>
    </recommendedName>
    <alternativeName>
        <fullName evidence="8">Ornithine--oxo-acid aminotransferase</fullName>
    </alternativeName>
</protein>
<dbReference type="GO" id="GO:0004587">
    <property type="term" value="F:ornithine aminotransferase activity"/>
    <property type="evidence" value="ECO:0007669"/>
    <property type="project" value="UniProtKB-EC"/>
</dbReference>
<dbReference type="EC" id="2.6.1.13" evidence="4"/>
<evidence type="ECO:0000256" key="8">
    <source>
        <dbReference type="ARBA" id="ARBA00030587"/>
    </source>
</evidence>
<evidence type="ECO:0000256" key="1">
    <source>
        <dbReference type="ARBA" id="ARBA00001933"/>
    </source>
</evidence>
<dbReference type="Gene3D" id="3.40.640.10">
    <property type="entry name" value="Type I PLP-dependent aspartate aminotransferase-like (Major domain)"/>
    <property type="match status" value="1"/>
</dbReference>
<dbReference type="GO" id="GO:0030170">
    <property type="term" value="F:pyridoxal phosphate binding"/>
    <property type="evidence" value="ECO:0007669"/>
    <property type="project" value="InterPro"/>
</dbReference>
<evidence type="ECO:0000256" key="9">
    <source>
        <dbReference type="RuleBase" id="RU003560"/>
    </source>
</evidence>
<evidence type="ECO:0000256" key="4">
    <source>
        <dbReference type="ARBA" id="ARBA00012924"/>
    </source>
</evidence>
<keyword evidence="12" id="KW-1185">Reference proteome</keyword>
<evidence type="ECO:0000256" key="7">
    <source>
        <dbReference type="ARBA" id="ARBA00022898"/>
    </source>
</evidence>
<dbReference type="AlphaFoldDB" id="A0A318Z6Y6"/>
<dbReference type="GO" id="GO:0010121">
    <property type="term" value="P:L-arginine catabolic process to proline via ornithine"/>
    <property type="evidence" value="ECO:0007669"/>
    <property type="project" value="TreeGrafter"/>
</dbReference>
<dbReference type="InterPro" id="IPR010164">
    <property type="entry name" value="Orn_aminotrans"/>
</dbReference>
<dbReference type="InterPro" id="IPR050103">
    <property type="entry name" value="Class-III_PLP-dep_AT"/>
</dbReference>
<dbReference type="InterPro" id="IPR049704">
    <property type="entry name" value="Aminotrans_3_PPA_site"/>
</dbReference>
<dbReference type="EMBL" id="KZ821284">
    <property type="protein sequence ID" value="PYH40483.1"/>
    <property type="molecule type" value="Genomic_DNA"/>
</dbReference>
<gene>
    <name evidence="11" type="ORF">BP01DRAFT_361199</name>
</gene>
<dbReference type="NCBIfam" id="TIGR01885">
    <property type="entry name" value="Orn_aminotrans"/>
    <property type="match status" value="1"/>
</dbReference>
<dbReference type="PROSITE" id="PS00600">
    <property type="entry name" value="AA_TRANSFER_CLASS_3"/>
    <property type="match status" value="1"/>
</dbReference>
<dbReference type="GO" id="GO:0042802">
    <property type="term" value="F:identical protein binding"/>
    <property type="evidence" value="ECO:0007669"/>
    <property type="project" value="TreeGrafter"/>
</dbReference>
<dbReference type="InterPro" id="IPR005814">
    <property type="entry name" value="Aminotrans_3"/>
</dbReference>
<reference evidence="11 12" key="1">
    <citation type="submission" date="2016-12" db="EMBL/GenBank/DDBJ databases">
        <title>The genomes of Aspergillus section Nigri reveals drivers in fungal speciation.</title>
        <authorList>
            <consortium name="DOE Joint Genome Institute"/>
            <person name="Vesth T.C."/>
            <person name="Nybo J."/>
            <person name="Theobald S."/>
            <person name="Brandl J."/>
            <person name="Frisvad J.C."/>
            <person name="Nielsen K.F."/>
            <person name="Lyhne E.K."/>
            <person name="Kogle M.E."/>
            <person name="Kuo A."/>
            <person name="Riley R."/>
            <person name="Clum A."/>
            <person name="Nolan M."/>
            <person name="Lipzen A."/>
            <person name="Salamov A."/>
            <person name="Henrissat B."/>
            <person name="Wiebenga A."/>
            <person name="De Vries R.P."/>
            <person name="Grigoriev I.V."/>
            <person name="Mortensen U.H."/>
            <person name="Andersen M.R."/>
            <person name="Baker S.E."/>
        </authorList>
    </citation>
    <scope>NUCLEOTIDE SEQUENCE [LARGE SCALE GENOMIC DNA]</scope>
    <source>
        <strain evidence="11 12">JOP 1030-1</strain>
    </source>
</reference>
<dbReference type="OrthoDB" id="10261433at2759"/>
<evidence type="ECO:0000313" key="12">
    <source>
        <dbReference type="Proteomes" id="UP000248349"/>
    </source>
</evidence>
<evidence type="ECO:0000256" key="2">
    <source>
        <dbReference type="ARBA" id="ARBA00004998"/>
    </source>
</evidence>
<name>A0A318Z6Y6_9EURO</name>
<proteinExistence type="inferred from homology"/>
<evidence type="ECO:0000256" key="5">
    <source>
        <dbReference type="ARBA" id="ARBA00022576"/>
    </source>
</evidence>
<sequence length="495" mass="54421">MATKATKGIKPANGSNGADGVHSYHAATTQEAISAEKAFAAHNYHPLPVVFARAQGTTVWDPEGREYLDFLSAYSAVNQGHCHPKLVAALVEQASRLTLSSRAFYNDVFPRFAEFVTKFFGFDMVLPMNTGAEAVETGIKIARKWGYKVKGIPENQALVLSAENNFHGRTFAAISLSSDPESRENYGPYLPGIGCTIPGTDKPIAYNDKAALREAFEKAGPNLAAFLVEPIQGEAGIVVPDEDYLQEARALCDKHNVLLICDEIQTGIARTGKLLCHEWSGIKPDMILLGKAISGGMYPVSAVLGRKDVMLTIEPGTHGSTYGGNPLACAVAIRALEVIQEEQMVERAEKLGHVFRDGLLAIQNPIIQTVRGKGLLNAIVIDESRTNGRTAWDLCMLMKSKGLLVRSNPSVSFGINSGDLLTVSIRPNLLTRILFVLHLPWSSQKRKSRRLWTLSRSQLENCPLLPVRLRMRSFLHPRRRSRLPLKTKSRNARRT</sequence>
<dbReference type="InterPro" id="IPR015421">
    <property type="entry name" value="PyrdxlP-dep_Trfase_major"/>
</dbReference>
<dbReference type="GO" id="GO:0055129">
    <property type="term" value="P:L-proline biosynthetic process"/>
    <property type="evidence" value="ECO:0007669"/>
    <property type="project" value="UniProtKB-UniPathway"/>
</dbReference>
<dbReference type="Pfam" id="PF00202">
    <property type="entry name" value="Aminotran_3"/>
    <property type="match status" value="1"/>
</dbReference>